<proteinExistence type="predicted"/>
<feature type="compositionally biased region" description="Acidic residues" evidence="1">
    <location>
        <begin position="375"/>
        <end position="384"/>
    </location>
</feature>
<reference evidence="2 3" key="1">
    <citation type="submission" date="2016-06" db="EMBL/GenBank/DDBJ databases">
        <title>Evolution of pathogenesis and genome organization in the Tremellales.</title>
        <authorList>
            <person name="Cuomo C."/>
            <person name="Litvintseva A."/>
            <person name="Heitman J."/>
            <person name="Chen Y."/>
            <person name="Sun S."/>
            <person name="Springer D."/>
            <person name="Dromer F."/>
            <person name="Young S."/>
            <person name="Zeng Q."/>
            <person name="Chapman S."/>
            <person name="Gujja S."/>
            <person name="Saif S."/>
            <person name="Birren B."/>
        </authorList>
    </citation>
    <scope>NUCLEOTIDE SEQUENCE [LARGE SCALE GENOMIC DNA]</scope>
    <source>
        <strain evidence="2 3">CBS 6039</strain>
    </source>
</reference>
<feature type="compositionally biased region" description="Basic residues" evidence="1">
    <location>
        <begin position="106"/>
        <end position="117"/>
    </location>
</feature>
<evidence type="ECO:0000256" key="1">
    <source>
        <dbReference type="SAM" id="MobiDB-lite"/>
    </source>
</evidence>
<feature type="region of interest" description="Disordered" evidence="1">
    <location>
        <begin position="100"/>
        <end position="140"/>
    </location>
</feature>
<feature type="compositionally biased region" description="Polar residues" evidence="1">
    <location>
        <begin position="1"/>
        <end position="12"/>
    </location>
</feature>
<accession>A0A1E3HGR6</accession>
<gene>
    <name evidence="2" type="ORF">L202_06959</name>
</gene>
<dbReference type="Proteomes" id="UP000094065">
    <property type="component" value="Unassembled WGS sequence"/>
</dbReference>
<name>A0A1E3HGR6_9TREE</name>
<dbReference type="GeneID" id="30158268"/>
<dbReference type="OrthoDB" id="2572490at2759"/>
<keyword evidence="3" id="KW-1185">Reference proteome</keyword>
<dbReference type="EMBL" id="AWGJ01000011">
    <property type="protein sequence ID" value="ODN74601.1"/>
    <property type="molecule type" value="Genomic_DNA"/>
</dbReference>
<protein>
    <submittedName>
        <fullName evidence="2">Uncharacterized protein</fullName>
    </submittedName>
</protein>
<evidence type="ECO:0000313" key="2">
    <source>
        <dbReference type="EMBL" id="ODN74601.1"/>
    </source>
</evidence>
<dbReference type="AlphaFoldDB" id="A0A1E3HGR6"/>
<dbReference type="RefSeq" id="XP_018990382.1">
    <property type="nucleotide sequence ID" value="XM_019141575.1"/>
</dbReference>
<evidence type="ECO:0000313" key="3">
    <source>
        <dbReference type="Proteomes" id="UP000094065"/>
    </source>
</evidence>
<feature type="region of interest" description="Disordered" evidence="1">
    <location>
        <begin position="355"/>
        <end position="384"/>
    </location>
</feature>
<organism evidence="2 3">
    <name type="scientific">Cryptococcus amylolentus CBS 6039</name>
    <dbReference type="NCBI Taxonomy" id="1295533"/>
    <lineage>
        <taxon>Eukaryota</taxon>
        <taxon>Fungi</taxon>
        <taxon>Dikarya</taxon>
        <taxon>Basidiomycota</taxon>
        <taxon>Agaricomycotina</taxon>
        <taxon>Tremellomycetes</taxon>
        <taxon>Tremellales</taxon>
        <taxon>Cryptococcaceae</taxon>
        <taxon>Cryptococcus</taxon>
    </lineage>
</organism>
<feature type="region of interest" description="Disordered" evidence="1">
    <location>
        <begin position="1"/>
        <end position="25"/>
    </location>
</feature>
<sequence length="534" mass="60118">MAVSLESPSDTAPGSIDGFDEDNQEDYLDVDIPELNFPPFPRLPSALALVSFDQFEHKGVWTKAGLANSEAGLSQPHDTLGVPLVAMERPYTGINHTFEEREAHKKEKRKAATKRKRDFPITLPNPPKTKSQSPRLDPEDCWKIGDPDSGWVEPSVTSTRNFDISIPPFTRLIDATREFIISRDAVIQSRKNRRLFGILRDQLGIRSLFLGRHWPGSGPNAALYPHRKRRYVNDNAPTLLPTPQGVRVDEACVLLREPERSVRRLLTLARMKLESPWDEEPVLDFLEIVAAYFSYIAHYNVFPEANLHKSFKKVASIARSASKKWKEATQLEDVVTKQDGWNRACWAVWGGEFSGPEEMGPEKPAEVEGQVAQEEPQEEDDEDAVPWAVEPTVDRRPSAPTLNEVLPVVKDLLSPRSHSNIRLLRSIPYASRIIVAALPPLPAGPDAPRFCTQLHRLVTIKSPAASYQEEDKEPDEIVVWVEGDGLMVNGGNQLVGMALQGRWGLLGEEEDQEGSWWAFKARHCRYFERSDSIC</sequence>
<comment type="caution">
    <text evidence="2">The sequence shown here is derived from an EMBL/GenBank/DDBJ whole genome shotgun (WGS) entry which is preliminary data.</text>
</comment>